<protein>
    <submittedName>
        <fullName evidence="1">Class I SAM-dependent methyltransferase</fullName>
    </submittedName>
</protein>
<name>A0ABP7N6C8_9MICO</name>
<proteinExistence type="predicted"/>
<organism evidence="1 2">
    <name type="scientific">Microbacterium soli</name>
    <dbReference type="NCBI Taxonomy" id="446075"/>
    <lineage>
        <taxon>Bacteria</taxon>
        <taxon>Bacillati</taxon>
        <taxon>Actinomycetota</taxon>
        <taxon>Actinomycetes</taxon>
        <taxon>Micrococcales</taxon>
        <taxon>Microbacteriaceae</taxon>
        <taxon>Microbacterium</taxon>
    </lineage>
</organism>
<keyword evidence="1" id="KW-0489">Methyltransferase</keyword>
<evidence type="ECO:0000313" key="2">
    <source>
        <dbReference type="Proteomes" id="UP001501591"/>
    </source>
</evidence>
<keyword evidence="1" id="KW-0808">Transferase</keyword>
<accession>A0ABP7N6C8</accession>
<sequence length="235" mass="25580">MRPGGLQLSLRMIDALGIGPDDDVVDFWPGLGVTTERMLARGPHSYLAVERGPAEAARVRAVMREGDECIVTPPHRTGRPDASASVAYGEALLTLEPAPRKTATVAEAARLLRPGGRYGIHELLLTPDGLPEAAKADIERTLTRVLHVGARPLTETEWRRLLEDGGFTIDSVETGGMLLLDVPTFLSDEGWGGTLAFLGRSLAHPSVLPRLTEIWNVFRRYRDNLGAIIITAHRP</sequence>
<dbReference type="GO" id="GO:0032259">
    <property type="term" value="P:methylation"/>
    <property type="evidence" value="ECO:0007669"/>
    <property type="project" value="UniProtKB-KW"/>
</dbReference>
<dbReference type="SUPFAM" id="SSF53335">
    <property type="entry name" value="S-adenosyl-L-methionine-dependent methyltransferases"/>
    <property type="match status" value="1"/>
</dbReference>
<comment type="caution">
    <text evidence="1">The sequence shown here is derived from an EMBL/GenBank/DDBJ whole genome shotgun (WGS) entry which is preliminary data.</text>
</comment>
<gene>
    <name evidence="1" type="ORF">GCM10022383_14160</name>
</gene>
<dbReference type="Gene3D" id="3.40.50.150">
    <property type="entry name" value="Vaccinia Virus protein VP39"/>
    <property type="match status" value="1"/>
</dbReference>
<dbReference type="Proteomes" id="UP001501591">
    <property type="component" value="Unassembled WGS sequence"/>
</dbReference>
<keyword evidence="2" id="KW-1185">Reference proteome</keyword>
<dbReference type="GO" id="GO:0008168">
    <property type="term" value="F:methyltransferase activity"/>
    <property type="evidence" value="ECO:0007669"/>
    <property type="project" value="UniProtKB-KW"/>
</dbReference>
<dbReference type="EMBL" id="BAABCP010000001">
    <property type="protein sequence ID" value="GAA3937086.1"/>
    <property type="molecule type" value="Genomic_DNA"/>
</dbReference>
<dbReference type="InterPro" id="IPR029063">
    <property type="entry name" value="SAM-dependent_MTases_sf"/>
</dbReference>
<reference evidence="2" key="1">
    <citation type="journal article" date="2019" name="Int. J. Syst. Evol. Microbiol.">
        <title>The Global Catalogue of Microorganisms (GCM) 10K type strain sequencing project: providing services to taxonomists for standard genome sequencing and annotation.</title>
        <authorList>
            <consortium name="The Broad Institute Genomics Platform"/>
            <consortium name="The Broad Institute Genome Sequencing Center for Infectious Disease"/>
            <person name="Wu L."/>
            <person name="Ma J."/>
        </authorList>
    </citation>
    <scope>NUCLEOTIDE SEQUENCE [LARGE SCALE GENOMIC DNA]</scope>
    <source>
        <strain evidence="2">JCM 17024</strain>
    </source>
</reference>
<evidence type="ECO:0000313" key="1">
    <source>
        <dbReference type="EMBL" id="GAA3937086.1"/>
    </source>
</evidence>